<dbReference type="AlphaFoldDB" id="X1FYP8"/>
<dbReference type="SUPFAM" id="SSF51735">
    <property type="entry name" value="NAD(P)-binding Rossmann-fold domains"/>
    <property type="match status" value="1"/>
</dbReference>
<gene>
    <name evidence="1" type="ORF">S03H2_35790</name>
</gene>
<protein>
    <recommendedName>
        <fullName evidence="2">SDR family oxidoreductase</fullName>
    </recommendedName>
</protein>
<sequence>RPSPGFTLTEASIKAYDAEGFEKKKEILSKARAIKRDEFPEDMLGTAVFLASEDSDFITGQAIVVDGGLVLH</sequence>
<organism evidence="1">
    <name type="scientific">marine sediment metagenome</name>
    <dbReference type="NCBI Taxonomy" id="412755"/>
    <lineage>
        <taxon>unclassified sequences</taxon>
        <taxon>metagenomes</taxon>
        <taxon>ecological metagenomes</taxon>
    </lineage>
</organism>
<evidence type="ECO:0000313" key="1">
    <source>
        <dbReference type="EMBL" id="GAH50791.1"/>
    </source>
</evidence>
<name>X1FYP8_9ZZZZ</name>
<comment type="caution">
    <text evidence="1">The sequence shown here is derived from an EMBL/GenBank/DDBJ whole genome shotgun (WGS) entry which is preliminary data.</text>
</comment>
<reference evidence="1" key="1">
    <citation type="journal article" date="2014" name="Front. Microbiol.">
        <title>High frequency of phylogenetically diverse reductive dehalogenase-homologous genes in deep subseafloor sedimentary metagenomes.</title>
        <authorList>
            <person name="Kawai M."/>
            <person name="Futagami T."/>
            <person name="Toyoda A."/>
            <person name="Takaki Y."/>
            <person name="Nishi S."/>
            <person name="Hori S."/>
            <person name="Arai W."/>
            <person name="Tsubouchi T."/>
            <person name="Morono Y."/>
            <person name="Uchiyama I."/>
            <person name="Ito T."/>
            <person name="Fujiyama A."/>
            <person name="Inagaki F."/>
            <person name="Takami H."/>
        </authorList>
    </citation>
    <scope>NUCLEOTIDE SEQUENCE</scope>
    <source>
        <strain evidence="1">Expedition CK06-06</strain>
    </source>
</reference>
<dbReference type="InterPro" id="IPR036291">
    <property type="entry name" value="NAD(P)-bd_dom_sf"/>
</dbReference>
<proteinExistence type="predicted"/>
<dbReference type="Gene3D" id="3.40.50.720">
    <property type="entry name" value="NAD(P)-binding Rossmann-like Domain"/>
    <property type="match status" value="1"/>
</dbReference>
<dbReference type="EMBL" id="BARU01021916">
    <property type="protein sequence ID" value="GAH50791.1"/>
    <property type="molecule type" value="Genomic_DNA"/>
</dbReference>
<dbReference type="Pfam" id="PF13561">
    <property type="entry name" value="adh_short_C2"/>
    <property type="match status" value="1"/>
</dbReference>
<accession>X1FYP8</accession>
<feature type="non-terminal residue" evidence="1">
    <location>
        <position position="1"/>
    </location>
</feature>
<evidence type="ECO:0008006" key="2">
    <source>
        <dbReference type="Google" id="ProtNLM"/>
    </source>
</evidence>
<dbReference type="InterPro" id="IPR002347">
    <property type="entry name" value="SDR_fam"/>
</dbReference>